<accession>A0A517YMT7</accession>
<sequence length="128" mass="14868">MIQPSPIETTLASSEQLRFRVQRLEEEVSELKERGSGRNEYIYRLADIFTIVQATELVRKFTEELIPGKVTVDIYTFPDYGDQRIQIQVDVSGTVDEIVNYSELWQRGITKIVPEHSLFFVLMINPDE</sequence>
<feature type="coiled-coil region" evidence="1">
    <location>
        <begin position="7"/>
        <end position="34"/>
    </location>
</feature>
<name>A0A517YMT7_9BACT</name>
<evidence type="ECO:0000313" key="2">
    <source>
        <dbReference type="EMBL" id="QDU31538.1"/>
    </source>
</evidence>
<keyword evidence="1" id="KW-0175">Coiled coil</keyword>
<keyword evidence="3" id="KW-1185">Reference proteome</keyword>
<dbReference type="AlphaFoldDB" id="A0A517YMT7"/>
<organism evidence="2 3">
    <name type="scientific">Anatilimnocola aggregata</name>
    <dbReference type="NCBI Taxonomy" id="2528021"/>
    <lineage>
        <taxon>Bacteria</taxon>
        <taxon>Pseudomonadati</taxon>
        <taxon>Planctomycetota</taxon>
        <taxon>Planctomycetia</taxon>
        <taxon>Pirellulales</taxon>
        <taxon>Pirellulaceae</taxon>
        <taxon>Anatilimnocola</taxon>
    </lineage>
</organism>
<protein>
    <submittedName>
        <fullName evidence="2">Uncharacterized protein</fullName>
    </submittedName>
</protein>
<evidence type="ECO:0000313" key="3">
    <source>
        <dbReference type="Proteomes" id="UP000315017"/>
    </source>
</evidence>
<dbReference type="EMBL" id="CP036274">
    <property type="protein sequence ID" value="QDU31538.1"/>
    <property type="molecule type" value="Genomic_DNA"/>
</dbReference>
<evidence type="ECO:0000256" key="1">
    <source>
        <dbReference type="SAM" id="Coils"/>
    </source>
</evidence>
<proteinExistence type="predicted"/>
<dbReference type="Proteomes" id="UP000315017">
    <property type="component" value="Chromosome"/>
</dbReference>
<dbReference type="RefSeq" id="WP_145098838.1">
    <property type="nucleotide sequence ID" value="NZ_CP036274.1"/>
</dbReference>
<dbReference type="KEGG" id="aagg:ETAA8_66970"/>
<gene>
    <name evidence="2" type="ORF">ETAA8_66970</name>
</gene>
<reference evidence="2 3" key="1">
    <citation type="submission" date="2019-02" db="EMBL/GenBank/DDBJ databases">
        <title>Deep-cultivation of Planctomycetes and their phenomic and genomic characterization uncovers novel biology.</title>
        <authorList>
            <person name="Wiegand S."/>
            <person name="Jogler M."/>
            <person name="Boedeker C."/>
            <person name="Pinto D."/>
            <person name="Vollmers J."/>
            <person name="Rivas-Marin E."/>
            <person name="Kohn T."/>
            <person name="Peeters S.H."/>
            <person name="Heuer A."/>
            <person name="Rast P."/>
            <person name="Oberbeckmann S."/>
            <person name="Bunk B."/>
            <person name="Jeske O."/>
            <person name="Meyerdierks A."/>
            <person name="Storesund J.E."/>
            <person name="Kallscheuer N."/>
            <person name="Luecker S."/>
            <person name="Lage O.M."/>
            <person name="Pohl T."/>
            <person name="Merkel B.J."/>
            <person name="Hornburger P."/>
            <person name="Mueller R.-W."/>
            <person name="Bruemmer F."/>
            <person name="Labrenz M."/>
            <person name="Spormann A.M."/>
            <person name="Op den Camp H."/>
            <person name="Overmann J."/>
            <person name="Amann R."/>
            <person name="Jetten M.S.M."/>
            <person name="Mascher T."/>
            <person name="Medema M.H."/>
            <person name="Devos D.P."/>
            <person name="Kaster A.-K."/>
            <person name="Ovreas L."/>
            <person name="Rohde M."/>
            <person name="Galperin M.Y."/>
            <person name="Jogler C."/>
        </authorList>
    </citation>
    <scope>NUCLEOTIDE SEQUENCE [LARGE SCALE GENOMIC DNA]</scope>
    <source>
        <strain evidence="2 3">ETA_A8</strain>
    </source>
</reference>